<dbReference type="EMBL" id="CP016540">
    <property type="protein sequence ID" value="ANU25852.1"/>
    <property type="molecule type" value="Genomic_DNA"/>
</dbReference>
<dbReference type="OrthoDB" id="2725889at2"/>
<dbReference type="KEGG" id="pll:I858_002130"/>
<keyword evidence="1" id="KW-1133">Transmembrane helix</keyword>
<dbReference type="RefSeq" id="WP_049694380.1">
    <property type="nucleotide sequence ID" value="NZ_CP016540.2"/>
</dbReference>
<keyword evidence="1" id="KW-0812">Transmembrane</keyword>
<accession>A0A1B1RY25</accession>
<proteinExistence type="predicted"/>
<organism evidence="2 3">
    <name type="scientific">Planococcus versutus</name>
    <dbReference type="NCBI Taxonomy" id="1302659"/>
    <lineage>
        <taxon>Bacteria</taxon>
        <taxon>Bacillati</taxon>
        <taxon>Bacillota</taxon>
        <taxon>Bacilli</taxon>
        <taxon>Bacillales</taxon>
        <taxon>Caryophanaceae</taxon>
        <taxon>Planococcus</taxon>
    </lineage>
</organism>
<evidence type="ECO:0000313" key="2">
    <source>
        <dbReference type="EMBL" id="ANU25852.1"/>
    </source>
</evidence>
<protein>
    <submittedName>
        <fullName evidence="2">Uncharacterized protein</fullName>
    </submittedName>
</protein>
<evidence type="ECO:0000256" key="1">
    <source>
        <dbReference type="SAM" id="Phobius"/>
    </source>
</evidence>
<sequence length="867" mass="100893">MSSGKDDSSRASTSDNPAFKLWVEDKVPNIGRFAYQLGISIKKLPSFQRACLVKLEQELHQWTTDQAEVRLYQVVLEQLTIQSLETTNLDEQNYLGFHEDQELHHALQKLERDQRIAVVLHYFHEQLTTSTTNITGKSESEFINSMDKGLRKLEHDLQLNEQQLTQRLQLLHKSYQRLVPPSPIEEYLEQKNKMINERSITLLETQQSHKKTIIVLVATSIFLATVIGVSFLFNTHSTETAEQTQKQQSELGTTEQIEEWRNQYKKIKETSPKRLGMSKQEYEKLSYVKEADAEMEQWINDKSLQSTATSVISLQDAMSRILQKIETPQGMVDSLSGAAPMLSEDVEDFLLNYAAKTDELRVFADRVFQKYAEEVKSTIVMGQLSPEKLLAEAKNYPQELRLVIEALPEYNLFAVAHPQKQHFRTVRNTTELSQQSIINGSWEAFQYLDFITKEPFFDEYGFLFPLEEVPDHLTMIEQSLLEEREDTDLLDEVEVAYHQFFWQLLKGNEINPVFNEQGQVKLEYRSVWNNIAVSNPLAYIMLPILKEMEASDWTDSKAYDDLEFHDLQEAVALEKSAKLADKLPNGNLMFEDEVVDLTDFDYSRIQDLYKSFSVRHDLQLLAGVSPLDVMFMYHYANKLEDPETQWHLLAESSLKPTLSVYKQQWQKIPELTEKAKWVEIFNQANKQRVKEKIYINPQLEMNNVEELDGRYDLWLVTEKDAIWQIDYQLYQTQDLSLDGQQFINAIEILYAKFASDHQPQQLKKASPIEIVAVFFKAVEEKDTETMKKLMANEKDINYEVSFDMFEFGSFSDITQLTFRTYFSPEERNENAGSVEIVYEGNSNKGSVNTHFFLDKTPQGWRLSELFY</sequence>
<gene>
    <name evidence="2" type="ORF">I858_002130</name>
</gene>
<reference evidence="2" key="1">
    <citation type="submission" date="2016-10" db="EMBL/GenBank/DDBJ databases">
        <authorList>
            <person name="See-Too W.S."/>
        </authorList>
    </citation>
    <scope>NUCLEOTIDE SEQUENCE</scope>
    <source>
        <strain evidence="2">L10.15</strain>
    </source>
</reference>
<dbReference type="AlphaFoldDB" id="A0A1B1RY25"/>
<keyword evidence="1" id="KW-0472">Membrane</keyword>
<name>A0A1B1RY25_9BACL</name>
<dbReference type="Proteomes" id="UP000053354">
    <property type="component" value="Chromosome"/>
</dbReference>
<keyword evidence="3" id="KW-1185">Reference proteome</keyword>
<evidence type="ECO:0000313" key="3">
    <source>
        <dbReference type="Proteomes" id="UP000053354"/>
    </source>
</evidence>
<dbReference type="STRING" id="1302659.I858_002130"/>
<feature type="transmembrane region" description="Helical" evidence="1">
    <location>
        <begin position="213"/>
        <end position="233"/>
    </location>
</feature>